<dbReference type="HOGENOM" id="CLU_034180_11_2_11"/>
<feature type="transmembrane region" description="Helical" evidence="7">
    <location>
        <begin position="342"/>
        <end position="365"/>
    </location>
</feature>
<dbReference type="Proteomes" id="UP000000844">
    <property type="component" value="Chromosome"/>
</dbReference>
<keyword evidence="3" id="KW-1003">Cell membrane</keyword>
<dbReference type="eggNOG" id="COG2814">
    <property type="taxonomic scope" value="Bacteria"/>
</dbReference>
<evidence type="ECO:0000256" key="4">
    <source>
        <dbReference type="ARBA" id="ARBA00022692"/>
    </source>
</evidence>
<dbReference type="PROSITE" id="PS50850">
    <property type="entry name" value="MFS"/>
    <property type="match status" value="1"/>
</dbReference>
<feature type="transmembrane region" description="Helical" evidence="7">
    <location>
        <begin position="183"/>
        <end position="203"/>
    </location>
</feature>
<feature type="transmembrane region" description="Helical" evidence="7">
    <location>
        <begin position="288"/>
        <end position="308"/>
    </location>
</feature>
<proteinExistence type="predicted"/>
<keyword evidence="2" id="KW-0813">Transport</keyword>
<evidence type="ECO:0000259" key="8">
    <source>
        <dbReference type="PROSITE" id="PS50850"/>
    </source>
</evidence>
<evidence type="ECO:0000313" key="10">
    <source>
        <dbReference type="Proteomes" id="UP000000844"/>
    </source>
</evidence>
<feature type="domain" description="Major facilitator superfamily (MFS) profile" evidence="8">
    <location>
        <begin position="42"/>
        <end position="433"/>
    </location>
</feature>
<dbReference type="OrthoDB" id="9775268at2"/>
<evidence type="ECO:0000256" key="1">
    <source>
        <dbReference type="ARBA" id="ARBA00004651"/>
    </source>
</evidence>
<reference evidence="9 10" key="1">
    <citation type="journal article" date="2009" name="Stand. Genomic Sci.">
        <title>Complete genome sequence of Stackebrandtia nassauensis type strain (LLR-40K-21).</title>
        <authorList>
            <person name="Munk C."/>
            <person name="Lapidus A."/>
            <person name="Copeland A."/>
            <person name="Jando M."/>
            <person name="Mayilraj S."/>
            <person name="Glavina Del Rio T."/>
            <person name="Nolan M."/>
            <person name="Chen F."/>
            <person name="Lucas S."/>
            <person name="Tice H."/>
            <person name="Cheng J.F."/>
            <person name="Han C."/>
            <person name="Detter J.C."/>
            <person name="Bruce D."/>
            <person name="Goodwin L."/>
            <person name="Chain P."/>
            <person name="Pitluck S."/>
            <person name="Goker M."/>
            <person name="Ovchinikova G."/>
            <person name="Pati A."/>
            <person name="Ivanova N."/>
            <person name="Mavromatis K."/>
            <person name="Chen A."/>
            <person name="Palaniappan K."/>
            <person name="Land M."/>
            <person name="Hauser L."/>
            <person name="Chang Y.J."/>
            <person name="Jeffries C.D."/>
            <person name="Bristow J."/>
            <person name="Eisen J.A."/>
            <person name="Markowitz V."/>
            <person name="Hugenholtz P."/>
            <person name="Kyrpides N.C."/>
            <person name="Klenk H.P."/>
        </authorList>
    </citation>
    <scope>NUCLEOTIDE SEQUENCE [LARGE SCALE GENOMIC DNA]</scope>
    <source>
        <strain evidence="10">DSM 44728 / CIP 108903 / NRRL B-16338 / NBRC 102104 / LLR-40K-21</strain>
    </source>
</reference>
<dbReference type="Pfam" id="PF05977">
    <property type="entry name" value="MFS_3"/>
    <property type="match status" value="1"/>
</dbReference>
<organism evidence="9 10">
    <name type="scientific">Stackebrandtia nassauensis (strain DSM 44728 / CIP 108903 / NRRL B-16338 / NBRC 102104 / LLR-40K-21)</name>
    <dbReference type="NCBI Taxonomy" id="446470"/>
    <lineage>
        <taxon>Bacteria</taxon>
        <taxon>Bacillati</taxon>
        <taxon>Actinomycetota</taxon>
        <taxon>Actinomycetes</taxon>
        <taxon>Glycomycetales</taxon>
        <taxon>Glycomycetaceae</taxon>
        <taxon>Stackebrandtia</taxon>
    </lineage>
</organism>
<feature type="transmembrane region" description="Helical" evidence="7">
    <location>
        <begin position="377"/>
        <end position="396"/>
    </location>
</feature>
<name>D3PXD8_STANL</name>
<dbReference type="PRINTS" id="PR01988">
    <property type="entry name" value="EXPORTERBACE"/>
</dbReference>
<keyword evidence="10" id="KW-1185">Reference proteome</keyword>
<sequence length="438" mass="45672">MSRCRNSVYHFAVPRGLTTEDPPQPSATGPSRAIVSLRASPRFRFLWVSNIFFFGGTWIQTLILGWLVFETTDSELLLAIFTAVRLTPMLLGPIAGVLSDRYDRVRLLTGACLLALGTVVALATLTSLGMAPYWVVLLGGLIIGLAHSPSQPARSSLVAELVGPENLSNANALNSMAMSLPQVVGPAIGGALISALGASWALWISTLWYVVSLLMLLPLRGSGRAAAVAHDGVLAMLTGGVRSILRNRLAATVLGITVVANILLWPIYQSFMPVFAKSTLGLDAAGLGWLLTCNGVGGLVGSIVIAAMGDFRFKGGVFVFGTALWGGLWSLFALSANVPLSFALLAGIGVASSFFGVLQTTLLLLTTEPAVQGRALGIQELAIGVMPIAALGLGAIAEVAGIGATTFVSALLLVAVMLVVAVRVPLLLRFSGTRAVRS</sequence>
<comment type="subcellular location">
    <subcellularLocation>
        <location evidence="1">Cell membrane</location>
        <topology evidence="1">Multi-pass membrane protein</topology>
    </subcellularLocation>
</comment>
<feature type="transmembrane region" description="Helical" evidence="7">
    <location>
        <begin position="105"/>
        <end position="125"/>
    </location>
</feature>
<evidence type="ECO:0000256" key="3">
    <source>
        <dbReference type="ARBA" id="ARBA00022475"/>
    </source>
</evidence>
<evidence type="ECO:0000256" key="6">
    <source>
        <dbReference type="ARBA" id="ARBA00023136"/>
    </source>
</evidence>
<dbReference type="Gene3D" id="1.20.1250.20">
    <property type="entry name" value="MFS general substrate transporter like domains"/>
    <property type="match status" value="2"/>
</dbReference>
<evidence type="ECO:0000313" key="9">
    <source>
        <dbReference type="EMBL" id="ADD41401.1"/>
    </source>
</evidence>
<dbReference type="InterPro" id="IPR036259">
    <property type="entry name" value="MFS_trans_sf"/>
</dbReference>
<dbReference type="PANTHER" id="PTHR23513">
    <property type="entry name" value="INTEGRAL MEMBRANE EFFLUX PROTEIN-RELATED"/>
    <property type="match status" value="1"/>
</dbReference>
<feature type="transmembrane region" description="Helical" evidence="7">
    <location>
        <begin position="402"/>
        <end position="428"/>
    </location>
</feature>
<evidence type="ECO:0000256" key="2">
    <source>
        <dbReference type="ARBA" id="ARBA00022448"/>
    </source>
</evidence>
<feature type="transmembrane region" description="Helical" evidence="7">
    <location>
        <begin position="45"/>
        <end position="69"/>
    </location>
</feature>
<dbReference type="InterPro" id="IPR010290">
    <property type="entry name" value="TM_effector"/>
</dbReference>
<feature type="transmembrane region" description="Helical" evidence="7">
    <location>
        <begin position="75"/>
        <end position="98"/>
    </location>
</feature>
<dbReference type="CDD" id="cd06173">
    <property type="entry name" value="MFS_MefA_like"/>
    <property type="match status" value="1"/>
</dbReference>
<accession>D3PXD8</accession>
<dbReference type="SUPFAM" id="SSF103473">
    <property type="entry name" value="MFS general substrate transporter"/>
    <property type="match status" value="1"/>
</dbReference>
<feature type="transmembrane region" description="Helical" evidence="7">
    <location>
        <begin position="315"/>
        <end position="336"/>
    </location>
</feature>
<dbReference type="KEGG" id="sna:Snas_1702"/>
<evidence type="ECO:0000256" key="5">
    <source>
        <dbReference type="ARBA" id="ARBA00022989"/>
    </source>
</evidence>
<dbReference type="STRING" id="446470.Snas_1702"/>
<dbReference type="EMBL" id="CP001778">
    <property type="protein sequence ID" value="ADD41401.1"/>
    <property type="molecule type" value="Genomic_DNA"/>
</dbReference>
<keyword evidence="5 7" id="KW-1133">Transmembrane helix</keyword>
<feature type="transmembrane region" description="Helical" evidence="7">
    <location>
        <begin position="249"/>
        <end position="268"/>
    </location>
</feature>
<dbReference type="GO" id="GO:0005886">
    <property type="term" value="C:plasma membrane"/>
    <property type="evidence" value="ECO:0007669"/>
    <property type="project" value="UniProtKB-SubCell"/>
</dbReference>
<dbReference type="PANTHER" id="PTHR23513:SF6">
    <property type="entry name" value="MAJOR FACILITATOR SUPERFAMILY ASSOCIATED DOMAIN-CONTAINING PROTEIN"/>
    <property type="match status" value="1"/>
</dbReference>
<keyword evidence="6 7" id="KW-0472">Membrane</keyword>
<keyword evidence="4 7" id="KW-0812">Transmembrane</keyword>
<dbReference type="InterPro" id="IPR020846">
    <property type="entry name" value="MFS_dom"/>
</dbReference>
<protein>
    <submittedName>
        <fullName evidence="9">Major facilitator superfamily MFS_1</fullName>
    </submittedName>
</protein>
<dbReference type="GO" id="GO:0022857">
    <property type="term" value="F:transmembrane transporter activity"/>
    <property type="evidence" value="ECO:0007669"/>
    <property type="project" value="InterPro"/>
</dbReference>
<dbReference type="InterPro" id="IPR022324">
    <property type="entry name" value="Bacilysin_exporter_BacE_put"/>
</dbReference>
<evidence type="ECO:0000256" key="7">
    <source>
        <dbReference type="SAM" id="Phobius"/>
    </source>
</evidence>
<dbReference type="AlphaFoldDB" id="D3PXD8"/>
<gene>
    <name evidence="9" type="ordered locus">Snas_1702</name>
</gene>